<organism evidence="2 3">
    <name type="scientific">Cystoisospora suis</name>
    <dbReference type="NCBI Taxonomy" id="483139"/>
    <lineage>
        <taxon>Eukaryota</taxon>
        <taxon>Sar</taxon>
        <taxon>Alveolata</taxon>
        <taxon>Apicomplexa</taxon>
        <taxon>Conoidasida</taxon>
        <taxon>Coccidia</taxon>
        <taxon>Eucoccidiorida</taxon>
        <taxon>Eimeriorina</taxon>
        <taxon>Sarcocystidae</taxon>
        <taxon>Cystoisospora</taxon>
    </lineage>
</organism>
<keyword evidence="1" id="KW-1133">Transmembrane helix</keyword>
<evidence type="ECO:0000313" key="2">
    <source>
        <dbReference type="EMBL" id="PHJ18264.1"/>
    </source>
</evidence>
<dbReference type="VEuPathDB" id="ToxoDB:CSUI_007909"/>
<feature type="non-terminal residue" evidence="2">
    <location>
        <position position="1"/>
    </location>
</feature>
<dbReference type="RefSeq" id="XP_067919972.1">
    <property type="nucleotide sequence ID" value="XM_068068052.1"/>
</dbReference>
<name>A0A2C6KP57_9APIC</name>
<protein>
    <submittedName>
        <fullName evidence="2">Uncharacterized protein</fullName>
    </submittedName>
</protein>
<sequence>VLTFLLSLVLFFFSFFFFSRFFVRLSSTSCLLTYIHPD</sequence>
<evidence type="ECO:0000256" key="1">
    <source>
        <dbReference type="SAM" id="Phobius"/>
    </source>
</evidence>
<keyword evidence="3" id="KW-1185">Reference proteome</keyword>
<dbReference type="Proteomes" id="UP000221165">
    <property type="component" value="Unassembled WGS sequence"/>
</dbReference>
<feature type="transmembrane region" description="Helical" evidence="1">
    <location>
        <begin position="6"/>
        <end position="23"/>
    </location>
</feature>
<reference evidence="2 3" key="1">
    <citation type="journal article" date="2017" name="Int. J. Parasitol.">
        <title>The genome of the protozoan parasite Cystoisospora suis and a reverse vaccinology approach to identify vaccine candidates.</title>
        <authorList>
            <person name="Palmieri N."/>
            <person name="Shrestha A."/>
            <person name="Ruttkowski B."/>
            <person name="Beck T."/>
            <person name="Vogl C."/>
            <person name="Tomley F."/>
            <person name="Blake D.P."/>
            <person name="Joachim A."/>
        </authorList>
    </citation>
    <scope>NUCLEOTIDE SEQUENCE [LARGE SCALE GENOMIC DNA]</scope>
    <source>
        <strain evidence="2 3">Wien I</strain>
    </source>
</reference>
<keyword evidence="1" id="KW-0472">Membrane</keyword>
<evidence type="ECO:0000313" key="3">
    <source>
        <dbReference type="Proteomes" id="UP000221165"/>
    </source>
</evidence>
<proteinExistence type="predicted"/>
<gene>
    <name evidence="2" type="ORF">CSUI_007909</name>
</gene>
<dbReference type="AlphaFoldDB" id="A0A2C6KP57"/>
<accession>A0A2C6KP57</accession>
<dbReference type="GeneID" id="94431263"/>
<dbReference type="EMBL" id="MIGC01004279">
    <property type="protein sequence ID" value="PHJ18264.1"/>
    <property type="molecule type" value="Genomic_DNA"/>
</dbReference>
<keyword evidence="1" id="KW-0812">Transmembrane</keyword>
<comment type="caution">
    <text evidence="2">The sequence shown here is derived from an EMBL/GenBank/DDBJ whole genome shotgun (WGS) entry which is preliminary data.</text>
</comment>